<dbReference type="InterPro" id="IPR011435">
    <property type="entry name" value="UmpAB"/>
</dbReference>
<evidence type="ECO:0000256" key="1">
    <source>
        <dbReference type="SAM" id="Phobius"/>
    </source>
</evidence>
<accession>A0A4E0PYL5</accession>
<feature type="transmembrane region" description="Helical" evidence="1">
    <location>
        <begin position="79"/>
        <end position="96"/>
    </location>
</feature>
<dbReference type="EMBL" id="PGGK01000003">
    <property type="protein sequence ID" value="TGC10629.1"/>
    <property type="molecule type" value="Genomic_DNA"/>
</dbReference>
<dbReference type="RefSeq" id="WP_135389008.1">
    <property type="nucleotide sequence ID" value="NZ_PGGK01000003.1"/>
</dbReference>
<feature type="transmembrane region" description="Helical" evidence="1">
    <location>
        <begin position="182"/>
        <end position="198"/>
    </location>
</feature>
<protein>
    <submittedName>
        <fullName evidence="2">DUF1538 domain-containing protein</fullName>
    </submittedName>
</protein>
<dbReference type="AlphaFoldDB" id="A0A4E0PYL5"/>
<feature type="transmembrane region" description="Helical" evidence="1">
    <location>
        <begin position="36"/>
        <end position="58"/>
    </location>
</feature>
<keyword evidence="1" id="KW-1133">Transmembrane helix</keyword>
<dbReference type="Proteomes" id="UP000297295">
    <property type="component" value="Unassembled WGS sequence"/>
</dbReference>
<evidence type="ECO:0000313" key="3">
    <source>
        <dbReference type="Proteomes" id="UP000297295"/>
    </source>
</evidence>
<proteinExistence type="predicted"/>
<keyword evidence="3" id="KW-1185">Reference proteome</keyword>
<feature type="transmembrane region" description="Helical" evidence="1">
    <location>
        <begin position="210"/>
        <end position="229"/>
    </location>
</feature>
<sequence>MIQDFKETFQEVVQAVLPLTISVLLIMLVIGLNSGMIFSFFTGALLVITGMVFFLMGVKLGMLPIGESIGSELPKHNSLVFIVGVAFILSFMATIAEPDVRVLSSMIDSVSENSISRDVLILSIAFGVGFFVSVSMLRIVYGVPIKYLLTVGYLVVIILSFVTKPEYLAIAYDAGGVTTGPMTVPVILALGIGVVSVLGEKSGLSEGFGLIGLASIGPIISVMLMGVLAP</sequence>
<feature type="transmembrane region" description="Helical" evidence="1">
    <location>
        <begin position="144"/>
        <end position="162"/>
    </location>
</feature>
<keyword evidence="1" id="KW-0472">Membrane</keyword>
<feature type="transmembrane region" description="Helical" evidence="1">
    <location>
        <begin position="12"/>
        <end position="30"/>
    </location>
</feature>
<comment type="caution">
    <text evidence="2">The sequence shown here is derived from an EMBL/GenBank/DDBJ whole genome shotgun (WGS) entry which is preliminary data.</text>
</comment>
<reference evidence="2 3" key="1">
    <citation type="submission" date="2017-11" db="EMBL/GenBank/DDBJ databases">
        <title>Isolation and Characterization of Methanogenic Archaea from Saline Meromictic Lake at Siberia.</title>
        <authorList>
            <person name="Shen Y."/>
            <person name="Huang H.-H."/>
            <person name="Lai M.-C."/>
            <person name="Chen S.-C."/>
        </authorList>
    </citation>
    <scope>NUCLEOTIDE SEQUENCE [LARGE SCALE GENOMIC DNA]</scope>
    <source>
        <strain evidence="2 3">SY-01</strain>
    </source>
</reference>
<gene>
    <name evidence="2" type="ORF">CUN85_03820</name>
</gene>
<evidence type="ECO:0000313" key="2">
    <source>
        <dbReference type="EMBL" id="TGC10629.1"/>
    </source>
</evidence>
<feature type="transmembrane region" description="Helical" evidence="1">
    <location>
        <begin position="119"/>
        <end position="137"/>
    </location>
</feature>
<keyword evidence="1" id="KW-0812">Transmembrane</keyword>
<dbReference type="Pfam" id="PF07556">
    <property type="entry name" value="DUF1538"/>
    <property type="match status" value="1"/>
</dbReference>
<organism evidence="2 3">
    <name type="scientific">Methanolobus halotolerans</name>
    <dbReference type="NCBI Taxonomy" id="2052935"/>
    <lineage>
        <taxon>Archaea</taxon>
        <taxon>Methanobacteriati</taxon>
        <taxon>Methanobacteriota</taxon>
        <taxon>Stenosarchaea group</taxon>
        <taxon>Methanomicrobia</taxon>
        <taxon>Methanosarcinales</taxon>
        <taxon>Methanosarcinaceae</taxon>
        <taxon>Methanolobus</taxon>
    </lineage>
</organism>
<name>A0A4E0PYL5_9EURY</name>
<dbReference type="OrthoDB" id="136485at2157"/>